<sequence length="563" mass="64277">MTRRDMSEEALKAKRSAIINHLQQLRGILERVNPPNFGIDELCELGLKPVRVELTPDKELLEFEPCFFLPQPTSVLLEHPFSPEEREYDIEHGETYATILDDILEWYPNTENPEEKAREQYERAQAILREDGPDWLSNLEHLEDHIGSHLGAWRSGFHTSRGEGFLEDLTPLKFCWDRFSEIEGYVPRVRIDPGGKIGKGYWTSCHVFIDKSAGMPHTIICFHVEYCGNDTSLTMAEVYGLLHHMYQWYTLREFRQHAIGPLQVPIKKVDLENMAKAFKTNKPFSRNFEAYLQSIKDESDTSGKLGVFQGTRKCQLEADQRIPKGDAGEMSTSVRMSRTPDPESQEGRTPAESITATSESNATPAAEQEWLQSFVQTPDEQCVNMALISFLDAVSLNLPDYKCKWGIARLAFKVDFHRASMEARTDGYLYGPTGGDEAFAIVETKAHQRKKTTKTGGQVYMQESAEMVAWILKDESEERKVPLDNQRLLVAQDREEIYLVWASYDASYVDYLEGKPTSGNVFMTMNEIGPFKTQDDAHMRQLAEYIGCFCSQITARIERSSQT</sequence>
<dbReference type="AlphaFoldDB" id="A0AAN5YG99"/>
<evidence type="ECO:0000313" key="2">
    <source>
        <dbReference type="EMBL" id="KAF4200512.1"/>
    </source>
</evidence>
<organism evidence="2 3">
    <name type="scientific">Aspergillus lentulus</name>
    <dbReference type="NCBI Taxonomy" id="293939"/>
    <lineage>
        <taxon>Eukaryota</taxon>
        <taxon>Fungi</taxon>
        <taxon>Dikarya</taxon>
        <taxon>Ascomycota</taxon>
        <taxon>Pezizomycotina</taxon>
        <taxon>Eurotiomycetes</taxon>
        <taxon>Eurotiomycetidae</taxon>
        <taxon>Eurotiales</taxon>
        <taxon>Aspergillaceae</taxon>
        <taxon>Aspergillus</taxon>
        <taxon>Aspergillus subgen. Fumigati</taxon>
    </lineage>
</organism>
<protein>
    <submittedName>
        <fullName evidence="2">Uncharacterized protein</fullName>
    </submittedName>
</protein>
<evidence type="ECO:0000313" key="3">
    <source>
        <dbReference type="Proteomes" id="UP000649114"/>
    </source>
</evidence>
<evidence type="ECO:0000256" key="1">
    <source>
        <dbReference type="SAM" id="MobiDB-lite"/>
    </source>
</evidence>
<name>A0AAN5YG99_ASPLE</name>
<dbReference type="EMBL" id="JAAAPU010000194">
    <property type="protein sequence ID" value="KAF4200512.1"/>
    <property type="molecule type" value="Genomic_DNA"/>
</dbReference>
<proteinExistence type="predicted"/>
<gene>
    <name evidence="2" type="ORF">CNMCM8927_003003</name>
</gene>
<feature type="region of interest" description="Disordered" evidence="1">
    <location>
        <begin position="319"/>
        <end position="366"/>
    </location>
</feature>
<reference evidence="2" key="2">
    <citation type="submission" date="2020-04" db="EMBL/GenBank/DDBJ databases">
        <authorList>
            <person name="Santos R.A.C."/>
            <person name="Steenwyk J.L."/>
            <person name="Rivero-Menendez O."/>
            <person name="Mead M.E."/>
            <person name="Silva L.P."/>
            <person name="Bastos R.W."/>
            <person name="Alastruey-Izquierdo A."/>
            <person name="Goldman G.H."/>
            <person name="Rokas A."/>
        </authorList>
    </citation>
    <scope>NUCLEOTIDE SEQUENCE</scope>
    <source>
        <strain evidence="2">CNM-CM8927</strain>
    </source>
</reference>
<reference evidence="2" key="1">
    <citation type="journal article" date="2020" name="bioRxiv">
        <title>Genomic and phenotypic heterogeneity of clinical isolates of the human pathogens Aspergillus fumigatus, Aspergillus lentulus and Aspergillus fumigatiaffinis.</title>
        <authorList>
            <person name="dos Santos R.A.C."/>
            <person name="Steenwyk J.L."/>
            <person name="Rivero-Menendez O."/>
            <person name="Mead M.E."/>
            <person name="Silva L.P."/>
            <person name="Bastos R.W."/>
            <person name="Alastruey-Izquierdo A."/>
            <person name="Goldman G.H."/>
            <person name="Rokas A."/>
        </authorList>
    </citation>
    <scope>NUCLEOTIDE SEQUENCE</scope>
    <source>
        <strain evidence="2">CNM-CM8927</strain>
    </source>
</reference>
<feature type="compositionally biased region" description="Polar residues" evidence="1">
    <location>
        <begin position="352"/>
        <end position="363"/>
    </location>
</feature>
<accession>A0AAN5YG99</accession>
<comment type="caution">
    <text evidence="2">The sequence shown here is derived from an EMBL/GenBank/DDBJ whole genome shotgun (WGS) entry which is preliminary data.</text>
</comment>
<dbReference type="Proteomes" id="UP000649114">
    <property type="component" value="Unassembled WGS sequence"/>
</dbReference>